<gene>
    <name evidence="7" type="ORF">OH76DRAFT_1336029</name>
</gene>
<dbReference type="PANTHER" id="PTHR46423">
    <property type="entry name" value="RNA POLYMERASE II-ASSOCIATED PROTEIN 3"/>
    <property type="match status" value="1"/>
</dbReference>
<sequence>KGNAAFKAGDFPTAIGHYTAAFIADPSNATYPLNRAAAYLKLGKNEDAERDCDAVLRIDSKNVKGYFRRGQARVALQKLKEAEAGECPKPTAGNSEAPKREPPQTMVAFTKIWETLETEEERWDVLRQIPATRLPVLFKASLDASILAAILHTLRAALAAAPEDAETVSVVRAYMVNLPRVPRFSSVALMMKEEREDAQAVWDMLGRSQGDGVEGEMDKRKEDGSRRAWGCR</sequence>
<feature type="region of interest" description="Disordered" evidence="5">
    <location>
        <begin position="84"/>
        <end position="103"/>
    </location>
</feature>
<feature type="domain" description="RNA-polymerase II-associated protein 3-like C-terminal" evidence="6">
    <location>
        <begin position="102"/>
        <end position="194"/>
    </location>
</feature>
<evidence type="ECO:0000256" key="5">
    <source>
        <dbReference type="SAM" id="MobiDB-lite"/>
    </source>
</evidence>
<comment type="similarity">
    <text evidence="3">Belongs to the RPAP3 family.</text>
</comment>
<evidence type="ECO:0000259" key="6">
    <source>
        <dbReference type="Pfam" id="PF13877"/>
    </source>
</evidence>
<dbReference type="Pfam" id="PF13432">
    <property type="entry name" value="TPR_16"/>
    <property type="match status" value="1"/>
</dbReference>
<dbReference type="InterPro" id="IPR019734">
    <property type="entry name" value="TPR_rpt"/>
</dbReference>
<evidence type="ECO:0000256" key="2">
    <source>
        <dbReference type="ARBA" id="ARBA00022803"/>
    </source>
</evidence>
<feature type="region of interest" description="Disordered" evidence="5">
    <location>
        <begin position="209"/>
        <end position="232"/>
    </location>
</feature>
<dbReference type="OrthoDB" id="629492at2759"/>
<dbReference type="STRING" id="139420.A0A371DVT0"/>
<feature type="compositionally biased region" description="Basic and acidic residues" evidence="5">
    <location>
        <begin position="216"/>
        <end position="226"/>
    </location>
</feature>
<dbReference type="InterPro" id="IPR051966">
    <property type="entry name" value="RPAP3"/>
</dbReference>
<dbReference type="Gene3D" id="1.25.40.10">
    <property type="entry name" value="Tetratricopeptide repeat domain"/>
    <property type="match status" value="1"/>
</dbReference>
<feature type="non-terminal residue" evidence="7">
    <location>
        <position position="1"/>
    </location>
</feature>
<dbReference type="SMART" id="SM00028">
    <property type="entry name" value="TPR"/>
    <property type="match status" value="2"/>
</dbReference>
<dbReference type="AlphaFoldDB" id="A0A371DVT0"/>
<dbReference type="PANTHER" id="PTHR46423:SF1">
    <property type="entry name" value="RNA POLYMERASE II-ASSOCIATED PROTEIN 3"/>
    <property type="match status" value="1"/>
</dbReference>
<proteinExistence type="inferred from homology"/>
<keyword evidence="2" id="KW-0802">TPR repeat</keyword>
<dbReference type="Pfam" id="PF13877">
    <property type="entry name" value="RPAP3_C"/>
    <property type="match status" value="1"/>
</dbReference>
<evidence type="ECO:0000256" key="1">
    <source>
        <dbReference type="ARBA" id="ARBA00022737"/>
    </source>
</evidence>
<keyword evidence="8" id="KW-1185">Reference proteome</keyword>
<dbReference type="InterPro" id="IPR011990">
    <property type="entry name" value="TPR-like_helical_dom_sf"/>
</dbReference>
<dbReference type="Proteomes" id="UP000256964">
    <property type="component" value="Unassembled WGS sequence"/>
</dbReference>
<evidence type="ECO:0000256" key="3">
    <source>
        <dbReference type="ARBA" id="ARBA00038275"/>
    </source>
</evidence>
<evidence type="ECO:0000256" key="4">
    <source>
        <dbReference type="ARBA" id="ARBA00040133"/>
    </source>
</evidence>
<dbReference type="InterPro" id="IPR025986">
    <property type="entry name" value="RPAP3-like_C"/>
</dbReference>
<dbReference type="GO" id="GO:0101031">
    <property type="term" value="C:protein folding chaperone complex"/>
    <property type="evidence" value="ECO:0007669"/>
    <property type="project" value="TreeGrafter"/>
</dbReference>
<reference evidence="7 8" key="1">
    <citation type="journal article" date="2018" name="Biotechnol. Biofuels">
        <title>Integrative visual omics of the white-rot fungus Polyporus brumalis exposes the biotechnological potential of its oxidative enzymes for delignifying raw plant biomass.</title>
        <authorList>
            <person name="Miyauchi S."/>
            <person name="Rancon A."/>
            <person name="Drula E."/>
            <person name="Hage H."/>
            <person name="Chaduli D."/>
            <person name="Favel A."/>
            <person name="Grisel S."/>
            <person name="Henrissat B."/>
            <person name="Herpoel-Gimbert I."/>
            <person name="Ruiz-Duenas F.J."/>
            <person name="Chevret D."/>
            <person name="Hainaut M."/>
            <person name="Lin J."/>
            <person name="Wang M."/>
            <person name="Pangilinan J."/>
            <person name="Lipzen A."/>
            <person name="Lesage-Meessen L."/>
            <person name="Navarro D."/>
            <person name="Riley R."/>
            <person name="Grigoriev I.V."/>
            <person name="Zhou S."/>
            <person name="Raouche S."/>
            <person name="Rosso M.N."/>
        </authorList>
    </citation>
    <scope>NUCLEOTIDE SEQUENCE [LARGE SCALE GENOMIC DNA]</scope>
    <source>
        <strain evidence="7 8">BRFM 1820</strain>
    </source>
</reference>
<keyword evidence="1" id="KW-0677">Repeat</keyword>
<organism evidence="7 8">
    <name type="scientific">Lentinus brumalis</name>
    <dbReference type="NCBI Taxonomy" id="2498619"/>
    <lineage>
        <taxon>Eukaryota</taxon>
        <taxon>Fungi</taxon>
        <taxon>Dikarya</taxon>
        <taxon>Basidiomycota</taxon>
        <taxon>Agaricomycotina</taxon>
        <taxon>Agaricomycetes</taxon>
        <taxon>Polyporales</taxon>
        <taxon>Polyporaceae</taxon>
        <taxon>Lentinus</taxon>
    </lineage>
</organism>
<accession>A0A371DVT0</accession>
<name>A0A371DVT0_9APHY</name>
<evidence type="ECO:0000313" key="8">
    <source>
        <dbReference type="Proteomes" id="UP000256964"/>
    </source>
</evidence>
<dbReference type="SUPFAM" id="SSF48452">
    <property type="entry name" value="TPR-like"/>
    <property type="match status" value="1"/>
</dbReference>
<evidence type="ECO:0000313" key="7">
    <source>
        <dbReference type="EMBL" id="RDX56663.1"/>
    </source>
</evidence>
<dbReference type="EMBL" id="KZ857380">
    <property type="protein sequence ID" value="RDX56663.1"/>
    <property type="molecule type" value="Genomic_DNA"/>
</dbReference>
<protein>
    <recommendedName>
        <fullName evidence="4">RNA polymerase II-associated protein 3</fullName>
    </recommendedName>
</protein>